<dbReference type="EMBL" id="JADLQN010000001">
    <property type="protein sequence ID" value="MBF6353580.1"/>
    <property type="molecule type" value="Genomic_DNA"/>
</dbReference>
<evidence type="ECO:0000313" key="1">
    <source>
        <dbReference type="EMBL" id="MBF6353580.1"/>
    </source>
</evidence>
<keyword evidence="2" id="KW-1185">Reference proteome</keyword>
<gene>
    <name evidence="1" type="ORF">IU449_03285</name>
</gene>
<proteinExistence type="predicted"/>
<dbReference type="Proteomes" id="UP000707731">
    <property type="component" value="Unassembled WGS sequence"/>
</dbReference>
<accession>A0ABS0D519</accession>
<organism evidence="1 2">
    <name type="scientific">Nocardia higoensis</name>
    <dbReference type="NCBI Taxonomy" id="228599"/>
    <lineage>
        <taxon>Bacteria</taxon>
        <taxon>Bacillati</taxon>
        <taxon>Actinomycetota</taxon>
        <taxon>Actinomycetes</taxon>
        <taxon>Mycobacteriales</taxon>
        <taxon>Nocardiaceae</taxon>
        <taxon>Nocardia</taxon>
    </lineage>
</organism>
<protein>
    <submittedName>
        <fullName evidence="1">Uncharacterized protein</fullName>
    </submittedName>
</protein>
<sequence>MAPTVDAGNGGDILMEVLIAERHIHFTDYPFPGATVHPAGTLGPEVIRDADSTAVPPQIRTVLGETLFVPRALDTELARFCLRHDIPEVRRSDLWADLLEPFLDTEIDAESAGATFARLCAAGFSREEIEAVRERVGSLMYHYNFVAMVWEWGYLGLHDLLHAASGPLVAADVRAELGDGSAFYDWAMRIAERHP</sequence>
<comment type="caution">
    <text evidence="1">The sequence shown here is derived from an EMBL/GenBank/DDBJ whole genome shotgun (WGS) entry which is preliminary data.</text>
</comment>
<name>A0ABS0D519_9NOCA</name>
<dbReference type="RefSeq" id="WP_195000468.1">
    <property type="nucleotide sequence ID" value="NZ_JADLQN010000001.1"/>
</dbReference>
<evidence type="ECO:0000313" key="2">
    <source>
        <dbReference type="Proteomes" id="UP000707731"/>
    </source>
</evidence>
<reference evidence="1 2" key="1">
    <citation type="submission" date="2020-10" db="EMBL/GenBank/DDBJ databases">
        <title>Identification of Nocardia species via Next-generation sequencing and recognition of intraspecies genetic diversity.</title>
        <authorList>
            <person name="Li P."/>
            <person name="Li P."/>
            <person name="Lu B."/>
        </authorList>
    </citation>
    <scope>NUCLEOTIDE SEQUENCE [LARGE SCALE GENOMIC DNA]</scope>
    <source>
        <strain evidence="1 2">BJ06-0143</strain>
    </source>
</reference>